<keyword evidence="4" id="KW-0548">Nucleotidyltransferase</keyword>
<dbReference type="SMART" id="SM00448">
    <property type="entry name" value="REC"/>
    <property type="match status" value="1"/>
</dbReference>
<feature type="modified residue" description="4-aspartylphosphate" evidence="1">
    <location>
        <position position="57"/>
    </location>
</feature>
<dbReference type="Gene3D" id="3.30.70.270">
    <property type="match status" value="1"/>
</dbReference>
<evidence type="ECO:0000256" key="1">
    <source>
        <dbReference type="PROSITE-ProRule" id="PRU00169"/>
    </source>
</evidence>
<protein>
    <submittedName>
        <fullName evidence="4">Diguanylate cyclase</fullName>
        <ecNumber evidence="4">2.7.7.65</ecNumber>
    </submittedName>
</protein>
<reference evidence="4 5" key="1">
    <citation type="submission" date="2024-09" db="EMBL/GenBank/DDBJ databases">
        <title>Laminarin stimulates single cell rates of sulfate reduction while oxygen inhibits transcriptomic activity in coastal marine sediment.</title>
        <authorList>
            <person name="Lindsay M."/>
            <person name="Orcutt B."/>
            <person name="Emerson D."/>
            <person name="Stepanauskas R."/>
            <person name="D'Angelo T."/>
        </authorList>
    </citation>
    <scope>NUCLEOTIDE SEQUENCE [LARGE SCALE GENOMIC DNA]</scope>
    <source>
        <strain evidence="4">SAG AM-311-K15</strain>
    </source>
</reference>
<dbReference type="InterPro" id="IPR050469">
    <property type="entry name" value="Diguanylate_Cyclase"/>
</dbReference>
<evidence type="ECO:0000259" key="2">
    <source>
        <dbReference type="PROSITE" id="PS50110"/>
    </source>
</evidence>
<keyword evidence="1" id="KW-0597">Phosphoprotein</keyword>
<feature type="domain" description="Response regulatory" evidence="2">
    <location>
        <begin position="8"/>
        <end position="124"/>
    </location>
</feature>
<dbReference type="InterPro" id="IPR029787">
    <property type="entry name" value="Nucleotide_cyclase"/>
</dbReference>
<dbReference type="PROSITE" id="PS50887">
    <property type="entry name" value="GGDEF"/>
    <property type="match status" value="1"/>
</dbReference>
<dbReference type="SUPFAM" id="SSF55073">
    <property type="entry name" value="Nucleotide cyclase"/>
    <property type="match status" value="1"/>
</dbReference>
<dbReference type="InterPro" id="IPR001789">
    <property type="entry name" value="Sig_transdc_resp-reg_receiver"/>
</dbReference>
<dbReference type="PANTHER" id="PTHR45138:SF9">
    <property type="entry name" value="DIGUANYLATE CYCLASE DGCM-RELATED"/>
    <property type="match status" value="1"/>
</dbReference>
<dbReference type="SMART" id="SM00267">
    <property type="entry name" value="GGDEF"/>
    <property type="match status" value="1"/>
</dbReference>
<evidence type="ECO:0000313" key="5">
    <source>
        <dbReference type="Proteomes" id="UP001594351"/>
    </source>
</evidence>
<gene>
    <name evidence="4" type="ORF">ACFL27_17420</name>
</gene>
<dbReference type="GO" id="GO:0052621">
    <property type="term" value="F:diguanylate cyclase activity"/>
    <property type="evidence" value="ECO:0007669"/>
    <property type="project" value="UniProtKB-EC"/>
</dbReference>
<dbReference type="EC" id="2.7.7.65" evidence="4"/>
<keyword evidence="4" id="KW-0808">Transferase</keyword>
<comment type="caution">
    <text evidence="4">The sequence shown here is derived from an EMBL/GenBank/DDBJ whole genome shotgun (WGS) entry which is preliminary data.</text>
</comment>
<accession>A0ABV6Z0L1</accession>
<dbReference type="CDD" id="cd01949">
    <property type="entry name" value="GGDEF"/>
    <property type="match status" value="1"/>
</dbReference>
<sequence length="298" mass="34477">MDAKEESSILLIEDNKDTILVIRTLLETEGYVVHVSKDGEEAINVLEEISPDLIICDIMMPRMDGFKFRYLIEQDPDLRIIPFIFLTALAETQYKLQGLELNPDDYITKPFEPQELLARIKSKLQRYQFYKTLIKYDSLTHLMNRRSIISQLKNELERVKRYNRKLSIIMIDIDNFKSINDTYGHNIGDVVLKSFARKLKDNLRECDFAGRYGGEEFILIMPEIDKEECLIAANRLREQIENLSFTKQDLHVTISGGIATAPDDSDDVKSLLIYADKAMYESKSRGKNCISKYLAAKK</sequence>
<keyword evidence="5" id="KW-1185">Reference proteome</keyword>
<dbReference type="PROSITE" id="PS50110">
    <property type="entry name" value="RESPONSE_REGULATORY"/>
    <property type="match status" value="1"/>
</dbReference>
<proteinExistence type="predicted"/>
<dbReference type="SUPFAM" id="SSF52172">
    <property type="entry name" value="CheY-like"/>
    <property type="match status" value="1"/>
</dbReference>
<dbReference type="EMBL" id="JBHPBY010000248">
    <property type="protein sequence ID" value="MFC1851975.1"/>
    <property type="molecule type" value="Genomic_DNA"/>
</dbReference>
<dbReference type="NCBIfam" id="TIGR00254">
    <property type="entry name" value="GGDEF"/>
    <property type="match status" value="1"/>
</dbReference>
<dbReference type="Proteomes" id="UP001594351">
    <property type="component" value="Unassembled WGS sequence"/>
</dbReference>
<dbReference type="Gene3D" id="3.40.50.2300">
    <property type="match status" value="1"/>
</dbReference>
<evidence type="ECO:0000259" key="3">
    <source>
        <dbReference type="PROSITE" id="PS50887"/>
    </source>
</evidence>
<dbReference type="Pfam" id="PF00072">
    <property type="entry name" value="Response_reg"/>
    <property type="match status" value="1"/>
</dbReference>
<organism evidence="4 5">
    <name type="scientific">candidate division CSSED10-310 bacterium</name>
    <dbReference type="NCBI Taxonomy" id="2855610"/>
    <lineage>
        <taxon>Bacteria</taxon>
        <taxon>Bacteria division CSSED10-310</taxon>
    </lineage>
</organism>
<dbReference type="InterPro" id="IPR000160">
    <property type="entry name" value="GGDEF_dom"/>
</dbReference>
<dbReference type="PANTHER" id="PTHR45138">
    <property type="entry name" value="REGULATORY COMPONENTS OF SENSORY TRANSDUCTION SYSTEM"/>
    <property type="match status" value="1"/>
</dbReference>
<dbReference type="InterPro" id="IPR011006">
    <property type="entry name" value="CheY-like_superfamily"/>
</dbReference>
<feature type="domain" description="GGDEF" evidence="3">
    <location>
        <begin position="164"/>
        <end position="295"/>
    </location>
</feature>
<name>A0ABV6Z0L1_UNCC1</name>
<evidence type="ECO:0000313" key="4">
    <source>
        <dbReference type="EMBL" id="MFC1851975.1"/>
    </source>
</evidence>
<dbReference type="InterPro" id="IPR043128">
    <property type="entry name" value="Rev_trsase/Diguanyl_cyclase"/>
</dbReference>
<dbReference type="Pfam" id="PF00990">
    <property type="entry name" value="GGDEF"/>
    <property type="match status" value="1"/>
</dbReference>